<evidence type="ECO:0000256" key="1">
    <source>
        <dbReference type="ARBA" id="ARBA00022801"/>
    </source>
</evidence>
<protein>
    <submittedName>
        <fullName evidence="4">Helicase</fullName>
    </submittedName>
</protein>
<dbReference type="CDD" id="cd18012">
    <property type="entry name" value="DEXQc_arch_SWI2_SNF2"/>
    <property type="match status" value="1"/>
</dbReference>
<reference evidence="4 5" key="1">
    <citation type="submission" date="2020-02" db="EMBL/GenBank/DDBJ databases">
        <title>Characterization of phylogenetic diversity of novel bifidobacterial species isolated in Czech ZOOs.</title>
        <authorList>
            <person name="Lugli G.A."/>
            <person name="Vera N.B."/>
            <person name="Ventura M."/>
        </authorList>
    </citation>
    <scope>NUCLEOTIDE SEQUENCE [LARGE SCALE GENOMIC DNA]</scope>
    <source>
        <strain evidence="4 5">DSM 109960</strain>
    </source>
</reference>
<dbReference type="InterPro" id="IPR014001">
    <property type="entry name" value="Helicase_ATP-bd"/>
</dbReference>
<keyword evidence="5" id="KW-1185">Reference proteome</keyword>
<dbReference type="SUPFAM" id="SSF52540">
    <property type="entry name" value="P-loop containing nucleoside triphosphate hydrolases"/>
    <property type="match status" value="2"/>
</dbReference>
<dbReference type="Pfam" id="PF00176">
    <property type="entry name" value="SNF2-rel_dom"/>
    <property type="match status" value="1"/>
</dbReference>
<dbReference type="GO" id="GO:0016787">
    <property type="term" value="F:hydrolase activity"/>
    <property type="evidence" value="ECO:0007669"/>
    <property type="project" value="UniProtKB-KW"/>
</dbReference>
<name>A0A7Y0HUZ3_9BIFI</name>
<dbReference type="Gene3D" id="3.40.50.10810">
    <property type="entry name" value="Tandem AAA-ATPase domain"/>
    <property type="match status" value="1"/>
</dbReference>
<dbReference type="PROSITE" id="PS51192">
    <property type="entry name" value="HELICASE_ATP_BIND_1"/>
    <property type="match status" value="1"/>
</dbReference>
<dbReference type="InterPro" id="IPR038718">
    <property type="entry name" value="SNF2-like_sf"/>
</dbReference>
<keyword evidence="4" id="KW-0547">Nucleotide-binding</keyword>
<keyword evidence="4" id="KW-0347">Helicase</keyword>
<dbReference type="GO" id="GO:0004386">
    <property type="term" value="F:helicase activity"/>
    <property type="evidence" value="ECO:0007669"/>
    <property type="project" value="UniProtKB-KW"/>
</dbReference>
<dbReference type="PROSITE" id="PS51194">
    <property type="entry name" value="HELICASE_CTER"/>
    <property type="match status" value="1"/>
</dbReference>
<sequence>MSVDSLQWLDDEIRSECDKAMLQRAQRIVRYDHDVMIGLQCLDSSDGDGTRLTLTGRMRGITSPGSTYTVQATIDLSDELFLSRYCSCPAFGRSGASGYRSQTGYRAFSDDDYDDYDYEDSTGFGDFSDGTAFGHISDEDEYEAYSPAAHAPRGDIRYTGICKHVAAMLLLFLSDPEQFHGYRGMYGATPRRLAEYMRSMDERRREANEGTQLGMFERLDAAKERLALEQGEPTERSGHFGGAKHDAGPSRIMPGSVRLEPMLMLGEQAWSLQLRIAYGGDSDGASYVVRNISRMVADVRSHAYASYGKRLSFRHAPEMFDPLSRDLIDFLDRVLLSRRISQMQSKLASGAVPADREILLADWEVCDLLDLYRRLPATIGFRMAGLPVAADRSIPVLDADPDVTFSAEYTHRMASGGVRITSGCTVLATLEGQHSQYVLADTHGGYSQPAFHRCSATMRPALRALESLCTGESDGVFIHERDWPMFSRTILPSLASAGIGMDIPQEVSFTDAGECDLEFYLDCDLDGVTCEAVARYGNAAFQLVPSEKAMHGIVHPDSSSRAASITRDAGKERLGVELIERLFPECDAEMPARIGEQDDDAILLLLTDGVDMLRSIGQVFATAAFDGLLKESSPTVKVGLSIDSNLVEISPIADEVPMNEVGSVLASYRRRRRYHRLRDGSFIDLRNADLDELDTIATDLDLDERQLNAGVIEIPSYQAFLLDSDLPDETKSESFLRYVNDVKVIDPKRYQVPESLRGVLRGYQVEGFQWLSTLCDKGFGGILADEMGLGKSLQLLTLLESRKGNGCSLIVCPASLVYNWAAECEKFTPDQRVEVVAGSKAERRRVLAGIRQTQENGMPADGPDIIITSYDLLRRDIDDYEGCTFDCVALDEAQYIKNHTTKIAKAVKRLQGRHRFALTGTPIENRLSELWSIFDFLMPGMLGSYVRFRERYEQPILAPGPEQSVMTAKLQRLVGLFIKRRLKRDVLTDLPDKFENVVTVRLEGEQRKLYAAHEQRLRASLERVEDADFDTDRIRILAELTVLREICCAPKLVYADARGSSAKLDAIDDLVASCMDAGKKVLVFSQFTSFLHLIGERLTANGVAFYTITGETPKRKRVELVDRFNADDVPVFLISLKAGNTGLNLVGASVVIHADPWWNAAAQNQATDRAHRIGQTRDVNVYQIVAKDTIEERMLQLQEKKSELARQFTAGATGGVASLTKNDLLALLS</sequence>
<dbReference type="Proteomes" id="UP000529710">
    <property type="component" value="Unassembled WGS sequence"/>
</dbReference>
<dbReference type="PANTHER" id="PTHR45629">
    <property type="entry name" value="SNF2/RAD54 FAMILY MEMBER"/>
    <property type="match status" value="1"/>
</dbReference>
<dbReference type="CDD" id="cd18793">
    <property type="entry name" value="SF2_C_SNF"/>
    <property type="match status" value="1"/>
</dbReference>
<dbReference type="EMBL" id="JAAIIF010000008">
    <property type="protein sequence ID" value="NMM96093.1"/>
    <property type="molecule type" value="Genomic_DNA"/>
</dbReference>
<keyword evidence="4" id="KW-0067">ATP-binding</keyword>
<feature type="domain" description="Helicase ATP-binding" evidence="2">
    <location>
        <begin position="772"/>
        <end position="940"/>
    </location>
</feature>
<dbReference type="InterPro" id="IPR050496">
    <property type="entry name" value="SNF2_RAD54_helicase_repair"/>
</dbReference>
<dbReference type="Pfam" id="PF08455">
    <property type="entry name" value="SNF2_assoc"/>
    <property type="match status" value="1"/>
</dbReference>
<dbReference type="InterPro" id="IPR000330">
    <property type="entry name" value="SNF2_N"/>
</dbReference>
<dbReference type="InterPro" id="IPR027417">
    <property type="entry name" value="P-loop_NTPase"/>
</dbReference>
<dbReference type="SMART" id="SM00490">
    <property type="entry name" value="HELICc"/>
    <property type="match status" value="1"/>
</dbReference>
<dbReference type="Gene3D" id="3.40.50.300">
    <property type="entry name" value="P-loop containing nucleotide triphosphate hydrolases"/>
    <property type="match status" value="1"/>
</dbReference>
<dbReference type="PANTHER" id="PTHR45629:SF7">
    <property type="entry name" value="DNA EXCISION REPAIR PROTEIN ERCC-6-RELATED"/>
    <property type="match status" value="1"/>
</dbReference>
<feature type="domain" description="Helicase C-terminal" evidence="3">
    <location>
        <begin position="1066"/>
        <end position="1212"/>
    </location>
</feature>
<dbReference type="GO" id="GO:0015616">
    <property type="term" value="F:DNA translocase activity"/>
    <property type="evidence" value="ECO:0007669"/>
    <property type="project" value="TreeGrafter"/>
</dbReference>
<dbReference type="GO" id="GO:0005524">
    <property type="term" value="F:ATP binding"/>
    <property type="evidence" value="ECO:0007669"/>
    <property type="project" value="InterPro"/>
</dbReference>
<evidence type="ECO:0000313" key="4">
    <source>
        <dbReference type="EMBL" id="NMM96093.1"/>
    </source>
</evidence>
<evidence type="ECO:0000313" key="5">
    <source>
        <dbReference type="Proteomes" id="UP000529710"/>
    </source>
</evidence>
<dbReference type="AlphaFoldDB" id="A0A7Y0HUZ3"/>
<keyword evidence="1" id="KW-0378">Hydrolase</keyword>
<dbReference type="InterPro" id="IPR049730">
    <property type="entry name" value="SNF2/RAD54-like_C"/>
</dbReference>
<gene>
    <name evidence="4" type="ORF">G1C98_0829</name>
</gene>
<comment type="caution">
    <text evidence="4">The sequence shown here is derived from an EMBL/GenBank/DDBJ whole genome shotgun (WGS) entry which is preliminary data.</text>
</comment>
<evidence type="ECO:0000259" key="2">
    <source>
        <dbReference type="PROSITE" id="PS51192"/>
    </source>
</evidence>
<evidence type="ECO:0000259" key="3">
    <source>
        <dbReference type="PROSITE" id="PS51194"/>
    </source>
</evidence>
<proteinExistence type="predicted"/>
<organism evidence="4 5">
    <name type="scientific">Bifidobacterium erythrocebi</name>
    <dbReference type="NCBI Taxonomy" id="2675325"/>
    <lineage>
        <taxon>Bacteria</taxon>
        <taxon>Bacillati</taxon>
        <taxon>Actinomycetota</taxon>
        <taxon>Actinomycetes</taxon>
        <taxon>Bifidobacteriales</taxon>
        <taxon>Bifidobacteriaceae</taxon>
        <taxon>Bifidobacterium</taxon>
    </lineage>
</organism>
<dbReference type="SMART" id="SM00487">
    <property type="entry name" value="DEXDc"/>
    <property type="match status" value="1"/>
</dbReference>
<dbReference type="Pfam" id="PF00271">
    <property type="entry name" value="Helicase_C"/>
    <property type="match status" value="1"/>
</dbReference>
<dbReference type="InterPro" id="IPR001650">
    <property type="entry name" value="Helicase_C-like"/>
</dbReference>
<dbReference type="InterPro" id="IPR013663">
    <property type="entry name" value="Helicase_SWF/SNF/SWI_bac"/>
</dbReference>
<dbReference type="RefSeq" id="WP_335341284.1">
    <property type="nucleotide sequence ID" value="NZ_JAAIIF010000008.1"/>
</dbReference>
<accession>A0A7Y0HUZ3</accession>